<gene>
    <name evidence="1" type="ORF">LCGC14_0832980</name>
</gene>
<evidence type="ECO:0000313" key="1">
    <source>
        <dbReference type="EMBL" id="KKN30550.1"/>
    </source>
</evidence>
<organism evidence="1">
    <name type="scientific">marine sediment metagenome</name>
    <dbReference type="NCBI Taxonomy" id="412755"/>
    <lineage>
        <taxon>unclassified sequences</taxon>
        <taxon>metagenomes</taxon>
        <taxon>ecological metagenomes</taxon>
    </lineage>
</organism>
<sequence>MYFLTVWLKEKDSDELKENIMSLIEKYVKEYCNSEILDKKLPPSGRRITVSLPCDGPDYNCTQQNVNINDLINKLESKTNRVARAKARCIED</sequence>
<protein>
    <submittedName>
        <fullName evidence="1">Uncharacterized protein</fullName>
    </submittedName>
</protein>
<comment type="caution">
    <text evidence="1">The sequence shown here is derived from an EMBL/GenBank/DDBJ whole genome shotgun (WGS) entry which is preliminary data.</text>
</comment>
<name>A0A0F9PFF0_9ZZZZ</name>
<reference evidence="1" key="1">
    <citation type="journal article" date="2015" name="Nature">
        <title>Complex archaea that bridge the gap between prokaryotes and eukaryotes.</title>
        <authorList>
            <person name="Spang A."/>
            <person name="Saw J.H."/>
            <person name="Jorgensen S.L."/>
            <person name="Zaremba-Niedzwiedzka K."/>
            <person name="Martijn J."/>
            <person name="Lind A.E."/>
            <person name="van Eijk R."/>
            <person name="Schleper C."/>
            <person name="Guy L."/>
            <person name="Ettema T.J."/>
        </authorList>
    </citation>
    <scope>NUCLEOTIDE SEQUENCE</scope>
</reference>
<dbReference type="EMBL" id="LAZR01002398">
    <property type="protein sequence ID" value="KKN30550.1"/>
    <property type="molecule type" value="Genomic_DNA"/>
</dbReference>
<proteinExistence type="predicted"/>
<accession>A0A0F9PFF0</accession>
<dbReference type="AlphaFoldDB" id="A0A0F9PFF0"/>